<feature type="compositionally biased region" description="Polar residues" evidence="11">
    <location>
        <begin position="101"/>
        <end position="114"/>
    </location>
</feature>
<comment type="catalytic activity">
    <reaction evidence="9">
        <text>L-seryl-[protein] + ATP = O-phospho-L-seryl-[protein] + ADP + H(+)</text>
        <dbReference type="Rhea" id="RHEA:17989"/>
        <dbReference type="Rhea" id="RHEA-COMP:9863"/>
        <dbReference type="Rhea" id="RHEA-COMP:11604"/>
        <dbReference type="ChEBI" id="CHEBI:15378"/>
        <dbReference type="ChEBI" id="CHEBI:29999"/>
        <dbReference type="ChEBI" id="CHEBI:30616"/>
        <dbReference type="ChEBI" id="CHEBI:83421"/>
        <dbReference type="ChEBI" id="CHEBI:456216"/>
        <dbReference type="EC" id="2.7.11.1"/>
    </reaction>
</comment>
<dbReference type="InterPro" id="IPR050660">
    <property type="entry name" value="NEK_Ser/Thr_kinase"/>
</dbReference>
<evidence type="ECO:0000256" key="3">
    <source>
        <dbReference type="ARBA" id="ARBA00022527"/>
    </source>
</evidence>
<comment type="similarity">
    <text evidence="1">Belongs to the protein kinase superfamily. NEK Ser/Thr protein kinase family. NIMA subfamily.</text>
</comment>
<feature type="binding site" evidence="10">
    <location>
        <position position="514"/>
    </location>
    <ligand>
        <name>ATP</name>
        <dbReference type="ChEBI" id="CHEBI:30616"/>
    </ligand>
</feature>
<dbReference type="RefSeq" id="XP_009495103.1">
    <property type="nucleotide sequence ID" value="XM_009496828.1"/>
</dbReference>
<keyword evidence="12" id="KW-1133">Transmembrane helix</keyword>
<feature type="compositionally biased region" description="Low complexity" evidence="11">
    <location>
        <begin position="1089"/>
        <end position="1101"/>
    </location>
</feature>
<evidence type="ECO:0000259" key="13">
    <source>
        <dbReference type="PROSITE" id="PS50011"/>
    </source>
</evidence>
<evidence type="ECO:0000313" key="15">
    <source>
        <dbReference type="Proteomes" id="UP000030693"/>
    </source>
</evidence>
<feature type="region of interest" description="Disordered" evidence="11">
    <location>
        <begin position="66"/>
        <end position="150"/>
    </location>
</feature>
<feature type="region of interest" description="Disordered" evidence="11">
    <location>
        <begin position="1"/>
        <end position="34"/>
    </location>
</feature>
<dbReference type="GO" id="GO:0005524">
    <property type="term" value="F:ATP binding"/>
    <property type="evidence" value="ECO:0007669"/>
    <property type="project" value="UniProtKB-UniRule"/>
</dbReference>
<dbReference type="EC" id="2.7.11.1" evidence="2"/>
<keyword evidence="7 10" id="KW-0067">ATP-binding</keyword>
<dbReference type="InterPro" id="IPR000719">
    <property type="entry name" value="Prot_kinase_dom"/>
</dbReference>
<evidence type="ECO:0000256" key="8">
    <source>
        <dbReference type="ARBA" id="ARBA00047899"/>
    </source>
</evidence>
<dbReference type="InterPro" id="IPR011009">
    <property type="entry name" value="Kinase-like_dom_sf"/>
</dbReference>
<feature type="transmembrane region" description="Helical" evidence="12">
    <location>
        <begin position="1748"/>
        <end position="1768"/>
    </location>
</feature>
<keyword evidence="6 14" id="KW-0418">Kinase</keyword>
<dbReference type="Gene3D" id="1.10.510.10">
    <property type="entry name" value="Transferase(Phosphotransferase) domain 1"/>
    <property type="match status" value="1"/>
</dbReference>
<keyword evidence="4" id="KW-0808">Transferase</keyword>
<feature type="region of interest" description="Disordered" evidence="11">
    <location>
        <begin position="1195"/>
        <end position="1257"/>
    </location>
</feature>
<feature type="compositionally biased region" description="Basic and acidic residues" evidence="11">
    <location>
        <begin position="1"/>
        <end position="10"/>
    </location>
</feature>
<evidence type="ECO:0000313" key="14">
    <source>
        <dbReference type="EMBL" id="KCV70587.1"/>
    </source>
</evidence>
<organism evidence="14">
    <name type="scientific">Fonticula alba</name>
    <name type="common">Slime mold</name>
    <dbReference type="NCBI Taxonomy" id="691883"/>
    <lineage>
        <taxon>Eukaryota</taxon>
        <taxon>Rotosphaerida</taxon>
        <taxon>Fonticulaceae</taxon>
        <taxon>Fonticula</taxon>
    </lineage>
</organism>
<dbReference type="Proteomes" id="UP000030693">
    <property type="component" value="Unassembled WGS sequence"/>
</dbReference>
<keyword evidence="3" id="KW-0723">Serine/threonine-protein kinase</keyword>
<evidence type="ECO:0000256" key="1">
    <source>
        <dbReference type="ARBA" id="ARBA00010886"/>
    </source>
</evidence>
<dbReference type="GeneID" id="20527669"/>
<evidence type="ECO:0000256" key="5">
    <source>
        <dbReference type="ARBA" id="ARBA00022741"/>
    </source>
</evidence>
<dbReference type="PANTHER" id="PTHR43671:SF98">
    <property type="entry name" value="SERINE_THREONINE-PROTEIN KINASE NEK11"/>
    <property type="match status" value="1"/>
</dbReference>
<dbReference type="PROSITE" id="PS00108">
    <property type="entry name" value="PROTEIN_KINASE_ST"/>
    <property type="match status" value="1"/>
</dbReference>
<dbReference type="InterPro" id="IPR017441">
    <property type="entry name" value="Protein_kinase_ATP_BS"/>
</dbReference>
<dbReference type="Gene3D" id="3.30.200.20">
    <property type="entry name" value="Phosphorylase Kinase, domain 1"/>
    <property type="match status" value="1"/>
</dbReference>
<keyword evidence="15" id="KW-1185">Reference proteome</keyword>
<name>A0A058ZAY4_FONAL</name>
<dbReference type="STRING" id="691883.A0A058ZAY4"/>
<reference evidence="14" key="1">
    <citation type="submission" date="2013-04" db="EMBL/GenBank/DDBJ databases">
        <title>The Genome Sequence of Fonticula alba ATCC 38817.</title>
        <authorList>
            <consortium name="The Broad Institute Genomics Platform"/>
            <person name="Russ C."/>
            <person name="Cuomo C."/>
            <person name="Burger G."/>
            <person name="Gray M.W."/>
            <person name="Holland P.W.H."/>
            <person name="King N."/>
            <person name="Lang F.B.F."/>
            <person name="Roger A.J."/>
            <person name="Ruiz-Trillo I."/>
            <person name="Brown M."/>
            <person name="Walker B."/>
            <person name="Young S."/>
            <person name="Zeng Q."/>
            <person name="Gargeya S."/>
            <person name="Fitzgerald M."/>
            <person name="Haas B."/>
            <person name="Abouelleil A."/>
            <person name="Allen A.W."/>
            <person name="Alvarado L."/>
            <person name="Arachchi H.M."/>
            <person name="Berlin A.M."/>
            <person name="Chapman S.B."/>
            <person name="Gainer-Dewar J."/>
            <person name="Goldberg J."/>
            <person name="Griggs A."/>
            <person name="Gujja S."/>
            <person name="Hansen M."/>
            <person name="Howarth C."/>
            <person name="Imamovic A."/>
            <person name="Ireland A."/>
            <person name="Larimer J."/>
            <person name="McCowan C."/>
            <person name="Murphy C."/>
            <person name="Pearson M."/>
            <person name="Poon T.W."/>
            <person name="Priest M."/>
            <person name="Roberts A."/>
            <person name="Saif S."/>
            <person name="Shea T."/>
            <person name="Sisk P."/>
            <person name="Sykes S."/>
            <person name="Wortman J."/>
            <person name="Nusbaum C."/>
            <person name="Birren B."/>
        </authorList>
    </citation>
    <scope>NUCLEOTIDE SEQUENCE [LARGE SCALE GENOMIC DNA]</scope>
    <source>
        <strain evidence="14">ATCC 38817</strain>
    </source>
</reference>
<feature type="compositionally biased region" description="Polar residues" evidence="11">
    <location>
        <begin position="1673"/>
        <end position="1692"/>
    </location>
</feature>
<feature type="transmembrane region" description="Helical" evidence="12">
    <location>
        <begin position="1788"/>
        <end position="1809"/>
    </location>
</feature>
<keyword evidence="12" id="KW-0812">Transmembrane</keyword>
<feature type="compositionally biased region" description="Low complexity" evidence="11">
    <location>
        <begin position="626"/>
        <end position="637"/>
    </location>
</feature>
<comment type="catalytic activity">
    <reaction evidence="8">
        <text>L-threonyl-[protein] + ATP = O-phospho-L-threonyl-[protein] + ADP + H(+)</text>
        <dbReference type="Rhea" id="RHEA:46608"/>
        <dbReference type="Rhea" id="RHEA-COMP:11060"/>
        <dbReference type="Rhea" id="RHEA-COMP:11605"/>
        <dbReference type="ChEBI" id="CHEBI:15378"/>
        <dbReference type="ChEBI" id="CHEBI:30013"/>
        <dbReference type="ChEBI" id="CHEBI:30616"/>
        <dbReference type="ChEBI" id="CHEBI:61977"/>
        <dbReference type="ChEBI" id="CHEBI:456216"/>
        <dbReference type="EC" id="2.7.11.1"/>
    </reaction>
</comment>
<dbReference type="GO" id="GO:0004674">
    <property type="term" value="F:protein serine/threonine kinase activity"/>
    <property type="evidence" value="ECO:0007669"/>
    <property type="project" value="UniProtKB-KW"/>
</dbReference>
<feature type="region of interest" description="Disordered" evidence="11">
    <location>
        <begin position="1627"/>
        <end position="1695"/>
    </location>
</feature>
<evidence type="ECO:0000256" key="2">
    <source>
        <dbReference type="ARBA" id="ARBA00012513"/>
    </source>
</evidence>
<proteinExistence type="inferred from homology"/>
<evidence type="ECO:0000256" key="10">
    <source>
        <dbReference type="PROSITE-ProRule" id="PRU10141"/>
    </source>
</evidence>
<keyword evidence="12" id="KW-0472">Membrane</keyword>
<dbReference type="SMART" id="SM00220">
    <property type="entry name" value="S_TKc"/>
    <property type="match status" value="1"/>
</dbReference>
<protein>
    <recommendedName>
        <fullName evidence="2">non-specific serine/threonine protein kinase</fullName>
        <ecNumber evidence="2">2.7.11.1</ecNumber>
    </recommendedName>
</protein>
<feature type="compositionally biased region" description="Low complexity" evidence="11">
    <location>
        <begin position="644"/>
        <end position="657"/>
    </location>
</feature>
<dbReference type="PROSITE" id="PS00107">
    <property type="entry name" value="PROTEIN_KINASE_ATP"/>
    <property type="match status" value="1"/>
</dbReference>
<evidence type="ECO:0000256" key="4">
    <source>
        <dbReference type="ARBA" id="ARBA00022679"/>
    </source>
</evidence>
<evidence type="ECO:0000256" key="6">
    <source>
        <dbReference type="ARBA" id="ARBA00022777"/>
    </source>
</evidence>
<dbReference type="InterPro" id="IPR008271">
    <property type="entry name" value="Ser/Thr_kinase_AS"/>
</dbReference>
<dbReference type="PROSITE" id="PS50011">
    <property type="entry name" value="PROTEIN_KINASE_DOM"/>
    <property type="match status" value="1"/>
</dbReference>
<feature type="region of interest" description="Disordered" evidence="11">
    <location>
        <begin position="612"/>
        <end position="671"/>
    </location>
</feature>
<accession>A0A058ZAY4</accession>
<dbReference type="OrthoDB" id="1405469at2759"/>
<feature type="domain" description="Protein kinase" evidence="13">
    <location>
        <begin position="482"/>
        <end position="1160"/>
    </location>
</feature>
<gene>
    <name evidence="14" type="ORF">H696_02944</name>
</gene>
<sequence length="1813" mass="186983">MAALPPHEELPAGPGSEEPGDRTVLAVHQHPEPPAMGLPAVDWDLILCDPSTQHLVEFHPPSRSVAWRQEGHSPPPASETAGSPMAATGSPAVALLPGPTSPRTPATGPSNPGSDSEAFSLVSEALSSCASSAGEEDDSAEDPFSPGSGVVTDWDLDFGLDSGLDSGLSSAAPGSPMALDVAGSPGLPTDLAPWPAPVPLPRLPPLGTLSPLLTPVSVSPEGSIPPAAVPYLSRSASRQSLVLGMASAVAPFAGGGGGGGGGGSTAPVTASMPLLAPPIPERAVLLLPGPAGGDFPASGSDLEGGVLRAGLVPGPALATRLLAGPAVSAADMAPAMSAPCLDRRLILATTRYMSPDYFSALEDARQIVQMPADRRQLVVRPRSGSLSGSPDGGAVSRLGRRASLHGVPDAGPDHRPRAALPSPPHRLMLTSSAAGPLAATATGTRRLFMRLASPEAPADVPPEAIPPPVLLPMIPGYYRQFFREHGRLGSGATGTVHLVEHCLHTARLGLYACKQAPFGWGTGAAERLLSARLREVLTLVHLGRHRNVVEYKHAWVEPWHGGALATGRSPGGPPAATGQDPGVPTLFILMQYCEAGSLEDRLLERRPTVADAVEERRRRARERRASTPAAAPAAGSSSAGGPGTASAGSAPGPASVPACPPTTARLSEAEADSLADALDRAVHAALGPGILPADRRVRLPREASVWHLLGDIAAGLEHLHYSGVLHCDVKPSNVLLTERGGGVSQLRTAPARGACSAPATSVATHLQMTPAERVRRLGDLRGLTALLSDFGEATPLSELLSRADPGPPAAMVSGDSPGASPTHSVPLVGTLDYLAPELLVRDADSTASGPGGSGPQHSPATDVWSLGMLLFWLLFGGLPFDGNPAPGSPPAPRVLDRLSLRLALAGLMRVLAEADDLAPLLGGRASGGDVASLAAKAAAEPGALDAHFGQGVLAFAQSELAHSHALLRLPSAEGILRGLEAGACAGCDAARRDPALDALDAGLLLGRARRTGPAAGSSAPCPPGWSPCGAGPAACPVALWRQRVADVIARLAGARRAYFAELGRFSAEHAARLGPEGDTGSGYLPLVPTAPAHPEASASSAADSTIAPGAAATGAAGAAAATAEMPGLVLLSLLFSTLRLQPEKRPSLAEARRLWIEPALAACRDFAAGGEAGRRAELRPLARSPSAEEAARAEAAAVARVRGSTDLSQDDSADQLPDWHGADIDEEPGPGPVIHDHGHPQSDGADGVPRPKRHLHSWPAPARSAEAHALPTAQALDHPRIRRARVVSVASLGHPGGLAAYMGFLGLFYLVAPLLASLARLLAVHHQLVSANVDLEQRARAVAQQAAHLKRPLEALLLGRRDLLQQADQLAAAVAELLIARHGTKERLALVLDRLEDLAQALRHDFNADASGAPLKSTPPRDSSPFIRHTHSLLQQLLRPVEPLVESALGLKLEALQVLMRQQHFPPLASIARRLVRLMEARPPPALASRASIHSSASALHVIDHMRRELAELSGPSASGEALLAQLHSTPPSHLAQEGWRPDSLRRVVKALDWDAVQQDLRALDAMVTLGPGGHPAMVSGPDTALPGVHAAGLLAGAILLLLLLELLWLRTARRLVCRAVPACATDASSNHAGSMPAPSDSAHGFAEAPGRDSVPGPNRPRDSNSAAAPGESRSTATGSSTDTAPNGQTIVQRRRPMGLRWSGPALEPDQSPGPTVCAALTGVLVDGFHRRIEPALRRARAAGHERLADPGFLGILALVLVAGYWMFWRSLDQALRSLDGGAGSSGFEATAAVMTLGLLAMHIGALFLSSPA</sequence>
<dbReference type="PANTHER" id="PTHR43671">
    <property type="entry name" value="SERINE/THREONINE-PROTEIN KINASE NEK"/>
    <property type="match status" value="1"/>
</dbReference>
<dbReference type="EMBL" id="KB932204">
    <property type="protein sequence ID" value="KCV70587.1"/>
    <property type="molecule type" value="Genomic_DNA"/>
</dbReference>
<evidence type="ECO:0000256" key="11">
    <source>
        <dbReference type="SAM" id="MobiDB-lite"/>
    </source>
</evidence>
<evidence type="ECO:0000256" key="12">
    <source>
        <dbReference type="SAM" id="Phobius"/>
    </source>
</evidence>
<dbReference type="SUPFAM" id="SSF56112">
    <property type="entry name" value="Protein kinase-like (PK-like)"/>
    <property type="match status" value="1"/>
</dbReference>
<evidence type="ECO:0000256" key="7">
    <source>
        <dbReference type="ARBA" id="ARBA00022840"/>
    </source>
</evidence>
<keyword evidence="5 10" id="KW-0547">Nucleotide-binding</keyword>
<feature type="region of interest" description="Disordered" evidence="11">
    <location>
        <begin position="1082"/>
        <end position="1101"/>
    </location>
</feature>
<feature type="transmembrane region" description="Helical" evidence="12">
    <location>
        <begin position="1588"/>
        <end position="1610"/>
    </location>
</feature>
<evidence type="ECO:0000256" key="9">
    <source>
        <dbReference type="ARBA" id="ARBA00048679"/>
    </source>
</evidence>
<dbReference type="eggNOG" id="KOG0032">
    <property type="taxonomic scope" value="Eukaryota"/>
</dbReference>